<reference evidence="5 6" key="1">
    <citation type="submission" date="2021-06" db="EMBL/GenBank/DDBJ databases">
        <authorList>
            <person name="Lee D.H."/>
        </authorList>
    </citation>
    <scope>NUCLEOTIDE SEQUENCE [LARGE SCALE GENOMIC DNA]</scope>
    <source>
        <strain evidence="5 6">MMS21-HV4-11</strain>
    </source>
</reference>
<gene>
    <name evidence="5" type="ORF">KQ910_14405</name>
</gene>
<dbReference type="Proteomes" id="UP000727907">
    <property type="component" value="Unassembled WGS sequence"/>
</dbReference>
<evidence type="ECO:0000256" key="1">
    <source>
        <dbReference type="ARBA" id="ARBA00001946"/>
    </source>
</evidence>
<proteinExistence type="predicted"/>
<keyword evidence="3" id="KW-0460">Magnesium</keyword>
<keyword evidence="2" id="KW-0479">Metal-binding</keyword>
<dbReference type="PANTHER" id="PTHR13794:SF58">
    <property type="entry name" value="MITOCHONDRIAL ENOLASE SUPERFAMILY MEMBER 1"/>
    <property type="match status" value="1"/>
</dbReference>
<comment type="cofactor">
    <cofactor evidence="1">
        <name>Mg(2+)</name>
        <dbReference type="ChEBI" id="CHEBI:18420"/>
    </cofactor>
</comment>
<dbReference type="PROSITE" id="PS00909">
    <property type="entry name" value="MR_MLE_2"/>
    <property type="match status" value="1"/>
</dbReference>
<evidence type="ECO:0000256" key="3">
    <source>
        <dbReference type="ARBA" id="ARBA00022842"/>
    </source>
</evidence>
<dbReference type="InterPro" id="IPR013342">
    <property type="entry name" value="Mandelate_racemase_C"/>
</dbReference>
<evidence type="ECO:0000313" key="6">
    <source>
        <dbReference type="Proteomes" id="UP000727907"/>
    </source>
</evidence>
<dbReference type="Pfam" id="PF13378">
    <property type="entry name" value="MR_MLE_C"/>
    <property type="match status" value="1"/>
</dbReference>
<feature type="domain" description="Mandelate racemase/muconate lactonizing enzyme C-terminal" evidence="4">
    <location>
        <begin position="151"/>
        <end position="249"/>
    </location>
</feature>
<dbReference type="CDD" id="cd03316">
    <property type="entry name" value="MR_like"/>
    <property type="match status" value="1"/>
</dbReference>
<dbReference type="InterPro" id="IPR013341">
    <property type="entry name" value="Mandelate_racemase_N_dom"/>
</dbReference>
<dbReference type="Pfam" id="PF02746">
    <property type="entry name" value="MR_MLE_N"/>
    <property type="match status" value="1"/>
</dbReference>
<name>A0ABS6IK42_9HYPH</name>
<evidence type="ECO:0000256" key="2">
    <source>
        <dbReference type="ARBA" id="ARBA00022723"/>
    </source>
</evidence>
<organism evidence="5 6">
    <name type="scientific">Reyranella humidisoli</name>
    <dbReference type="NCBI Taxonomy" id="2849149"/>
    <lineage>
        <taxon>Bacteria</taxon>
        <taxon>Pseudomonadati</taxon>
        <taxon>Pseudomonadota</taxon>
        <taxon>Alphaproteobacteria</taxon>
        <taxon>Hyphomicrobiales</taxon>
        <taxon>Reyranellaceae</taxon>
        <taxon>Reyranella</taxon>
    </lineage>
</organism>
<evidence type="ECO:0000313" key="5">
    <source>
        <dbReference type="EMBL" id="MBU8874966.1"/>
    </source>
</evidence>
<accession>A0ABS6IK42</accession>
<dbReference type="RefSeq" id="WP_216961448.1">
    <property type="nucleotide sequence ID" value="NZ_JAHOPB010000001.1"/>
</dbReference>
<dbReference type="PANTHER" id="PTHR13794">
    <property type="entry name" value="ENOLASE SUPERFAMILY, MANDELATE RACEMASE"/>
    <property type="match status" value="1"/>
</dbReference>
<dbReference type="SMART" id="SM00922">
    <property type="entry name" value="MR_MLE"/>
    <property type="match status" value="1"/>
</dbReference>
<evidence type="ECO:0000259" key="4">
    <source>
        <dbReference type="SMART" id="SM00922"/>
    </source>
</evidence>
<dbReference type="EMBL" id="JAHOPB010000001">
    <property type="protein sequence ID" value="MBU8874966.1"/>
    <property type="molecule type" value="Genomic_DNA"/>
</dbReference>
<dbReference type="InterPro" id="IPR046945">
    <property type="entry name" value="RHMD-like"/>
</dbReference>
<dbReference type="InterPro" id="IPR029065">
    <property type="entry name" value="Enolase_C-like"/>
</dbReference>
<dbReference type="SFLD" id="SFLDS00001">
    <property type="entry name" value="Enolase"/>
    <property type="match status" value="1"/>
</dbReference>
<comment type="caution">
    <text evidence="5">The sequence shown here is derived from an EMBL/GenBank/DDBJ whole genome shotgun (WGS) entry which is preliminary data.</text>
</comment>
<sequence>MSGATLARVEAHVFRTPIAEPVRTSFGTMTERAAVFVRVEDSDGARGWGEIWCNFPNAAAEHRALLFADIVAPRALGKSLDDPVNLWSEIDRALHVLRVQSGDAGALSAAAAGLDLAIHDLRARKRGLPLWRALGGTDDGPVPVYASGLNPGRAAYDTVGRMRASGYHAFKVKVGFGEETDLGSLRPVAQELRAGERLMVDANQGWDLRTACAMVPKLAEFGPGWIEEPLMADRPLAEWTQVAAVAPTRLAAGENLRGAGPFQEAIDSGLFGVIQPDAAKWGGHSGCLPVARAALAAGRTFCPHFLGGGIGLIHSLHLLAAVRGPGLLEVDANPNPLREGILHDVFSVRDGSVSLPGGQGLGLEPDIKPLLTLRSLHIERHA</sequence>
<protein>
    <submittedName>
        <fullName evidence="5">Mandelate racemase/muconate lactonizing enzyme family protein</fullName>
    </submittedName>
</protein>
<dbReference type="InterPro" id="IPR018110">
    <property type="entry name" value="Mandel_Rmase/mucon_lact_enz_CS"/>
</dbReference>
<dbReference type="SFLD" id="SFLDG00179">
    <property type="entry name" value="mandelate_racemase"/>
    <property type="match status" value="1"/>
</dbReference>
<keyword evidence="6" id="KW-1185">Reference proteome</keyword>